<feature type="compositionally biased region" description="Basic and acidic residues" evidence="1">
    <location>
        <begin position="204"/>
        <end position="214"/>
    </location>
</feature>
<dbReference type="EMBL" id="GGMR01017692">
    <property type="protein sequence ID" value="MBY30311.1"/>
    <property type="molecule type" value="Transcribed_RNA"/>
</dbReference>
<evidence type="ECO:0000256" key="1">
    <source>
        <dbReference type="SAM" id="MobiDB-lite"/>
    </source>
</evidence>
<dbReference type="AlphaFoldDB" id="A0A2S2PLI1"/>
<proteinExistence type="predicted"/>
<accession>A0A2S2PLI1</accession>
<gene>
    <name evidence="2" type="ORF">g.25718</name>
</gene>
<organism evidence="2">
    <name type="scientific">Schizaphis graminum</name>
    <name type="common">Green bug aphid</name>
    <dbReference type="NCBI Taxonomy" id="13262"/>
    <lineage>
        <taxon>Eukaryota</taxon>
        <taxon>Metazoa</taxon>
        <taxon>Ecdysozoa</taxon>
        <taxon>Arthropoda</taxon>
        <taxon>Hexapoda</taxon>
        <taxon>Insecta</taxon>
        <taxon>Pterygota</taxon>
        <taxon>Neoptera</taxon>
        <taxon>Paraneoptera</taxon>
        <taxon>Hemiptera</taxon>
        <taxon>Sternorrhyncha</taxon>
        <taxon>Aphidomorpha</taxon>
        <taxon>Aphidoidea</taxon>
        <taxon>Aphididae</taxon>
        <taxon>Aphidini</taxon>
        <taxon>Schizaphis</taxon>
    </lineage>
</organism>
<sequence length="466" mass="53498">MYTLIIIPFIPIFRCFLKTYKKYKSYYPVRYPKNVKKPLLCNVVHHSTGIKPSTKCSDINSTETTMNLEIICSTPNTKKVHSFEVNPLISPIKAQENHNMSIDSFCDGDSVLIQNVPKNNIVLDNKQIVTLPRILELSGLEMLNTSQQTLSSIEDGGIAKFNYSNNKQSNVIFISRDPNYFQHESYISKSNTSLISNVSSQEGSHNREEKKNSDRNTNSIYFENDFKKVEYKITGLKKQPILTKKEKSTIVLKQILSEKLKKNISLFKKNKWFKKSITSSSVNNTSNKKQINYNIQKSTSESLTKINETFNDILFSDFDITSQTQVIMKHNQSKNMHHNEIKDSSLKYYNLTGESNNSWNVETQNNNKEEDSILSYTNSSTKSSNKLNDYDHKIYDSSIFHSSLATFSDTSILSSNSTMDSDKLISIQKQFISWSYDNSNVIDYEENYTKQNGTVVFNNTLSEEDN</sequence>
<name>A0A2S2PLI1_SCHGA</name>
<protein>
    <submittedName>
        <fullName evidence="2">Uncharacterized protein</fullName>
    </submittedName>
</protein>
<reference evidence="2" key="1">
    <citation type="submission" date="2018-04" db="EMBL/GenBank/DDBJ databases">
        <title>Transcriptome of Schizaphis graminum biotype I.</title>
        <authorList>
            <person name="Scully E.D."/>
            <person name="Geib S.M."/>
            <person name="Palmer N.A."/>
            <person name="Koch K."/>
            <person name="Bradshaw J."/>
            <person name="Heng-Moss T."/>
            <person name="Sarath G."/>
        </authorList>
    </citation>
    <scope>NUCLEOTIDE SEQUENCE</scope>
</reference>
<feature type="region of interest" description="Disordered" evidence="1">
    <location>
        <begin position="197"/>
        <end position="216"/>
    </location>
</feature>
<evidence type="ECO:0000313" key="2">
    <source>
        <dbReference type="EMBL" id="MBY30311.1"/>
    </source>
</evidence>